<protein>
    <submittedName>
        <fullName evidence="7">Putative inorganic phosphate cotransporter like protein</fullName>
    </submittedName>
</protein>
<dbReference type="SUPFAM" id="SSF103473">
    <property type="entry name" value="MFS general substrate transporter"/>
    <property type="match status" value="1"/>
</dbReference>
<reference evidence="7" key="2">
    <citation type="submission" date="2020-06" db="EMBL/GenBank/DDBJ databases">
        <authorList>
            <person name="Sheffer M."/>
        </authorList>
    </citation>
    <scope>NUCLEOTIDE SEQUENCE</scope>
</reference>
<dbReference type="InterPro" id="IPR011701">
    <property type="entry name" value="MFS"/>
</dbReference>
<evidence type="ECO:0000313" key="8">
    <source>
        <dbReference type="Proteomes" id="UP000807504"/>
    </source>
</evidence>
<dbReference type="GO" id="GO:0016020">
    <property type="term" value="C:membrane"/>
    <property type="evidence" value="ECO:0007669"/>
    <property type="project" value="UniProtKB-SubCell"/>
</dbReference>
<organism evidence="7 8">
    <name type="scientific">Argiope bruennichi</name>
    <name type="common">Wasp spider</name>
    <name type="synonym">Aranea bruennichi</name>
    <dbReference type="NCBI Taxonomy" id="94029"/>
    <lineage>
        <taxon>Eukaryota</taxon>
        <taxon>Metazoa</taxon>
        <taxon>Ecdysozoa</taxon>
        <taxon>Arthropoda</taxon>
        <taxon>Chelicerata</taxon>
        <taxon>Arachnida</taxon>
        <taxon>Araneae</taxon>
        <taxon>Araneomorphae</taxon>
        <taxon>Entelegynae</taxon>
        <taxon>Araneoidea</taxon>
        <taxon>Araneidae</taxon>
        <taxon>Argiope</taxon>
    </lineage>
</organism>
<feature type="transmembrane region" description="Helical" evidence="5">
    <location>
        <begin position="55"/>
        <end position="82"/>
    </location>
</feature>
<dbReference type="AlphaFoldDB" id="A0A8T0FBN2"/>
<evidence type="ECO:0000256" key="1">
    <source>
        <dbReference type="ARBA" id="ARBA00004141"/>
    </source>
</evidence>
<dbReference type="Gene3D" id="1.20.1250.20">
    <property type="entry name" value="MFS general substrate transporter like domains"/>
    <property type="match status" value="1"/>
</dbReference>
<dbReference type="GO" id="GO:0006820">
    <property type="term" value="P:monoatomic anion transport"/>
    <property type="evidence" value="ECO:0007669"/>
    <property type="project" value="TreeGrafter"/>
</dbReference>
<keyword evidence="4 5" id="KW-0472">Membrane</keyword>
<feature type="transmembrane region" description="Helical" evidence="5">
    <location>
        <begin position="254"/>
        <end position="273"/>
    </location>
</feature>
<keyword evidence="2 5" id="KW-0812">Transmembrane</keyword>
<comment type="subcellular location">
    <subcellularLocation>
        <location evidence="1">Membrane</location>
        <topology evidence="1">Multi-pass membrane protein</topology>
    </subcellularLocation>
</comment>
<evidence type="ECO:0000256" key="2">
    <source>
        <dbReference type="ARBA" id="ARBA00022692"/>
    </source>
</evidence>
<evidence type="ECO:0000259" key="6">
    <source>
        <dbReference type="PROSITE" id="PS50850"/>
    </source>
</evidence>
<evidence type="ECO:0000256" key="4">
    <source>
        <dbReference type="ARBA" id="ARBA00023136"/>
    </source>
</evidence>
<evidence type="ECO:0000256" key="3">
    <source>
        <dbReference type="ARBA" id="ARBA00022989"/>
    </source>
</evidence>
<dbReference type="PANTHER" id="PTHR11662:SF399">
    <property type="entry name" value="FI19708P1-RELATED"/>
    <property type="match status" value="1"/>
</dbReference>
<dbReference type="InterPro" id="IPR020846">
    <property type="entry name" value="MFS_dom"/>
</dbReference>
<evidence type="ECO:0000313" key="7">
    <source>
        <dbReference type="EMBL" id="KAF8787705.1"/>
    </source>
</evidence>
<proteinExistence type="predicted"/>
<comment type="caution">
    <text evidence="7">The sequence shown here is derived from an EMBL/GenBank/DDBJ whole genome shotgun (WGS) entry which is preliminary data.</text>
</comment>
<dbReference type="GO" id="GO:0022857">
    <property type="term" value="F:transmembrane transporter activity"/>
    <property type="evidence" value="ECO:0007669"/>
    <property type="project" value="InterPro"/>
</dbReference>
<keyword evidence="3 5" id="KW-1133">Transmembrane helix</keyword>
<dbReference type="InterPro" id="IPR050382">
    <property type="entry name" value="MFS_Na/Anion_cotransporter"/>
</dbReference>
<gene>
    <name evidence="7" type="ORF">HNY73_009275</name>
</gene>
<accession>A0A8T0FBN2</accession>
<sequence length="301" mass="33344">MSDESKISIAPLSEEGEFDWSPEIQGYILSAGFLGYFVTQIPGGLLSQAYGAKNVFLGGVLLASLAHLLSPFAAWGSCYLMILIQFLRGIGQGFHSPANSVIAAKWFPRHERGFLNSLIFSGGGVGSFITSVTSGALCSSNLFGGWPSAKLYSSFFIGGLGLVFSLCIHLFLYESPKDHPRIGMEELKYILENQESDLSQKPPPTPWKEMLTSVPVYMMTYSVFSHFWTTTHQMSEHPTFLGNILHFPIKENGILNSIPFGFQIILIFLGGWISKWLNTHGYVGVDKLEKDVQCFILWGIH</sequence>
<feature type="transmembrane region" description="Helical" evidence="5">
    <location>
        <begin position="114"/>
        <end position="132"/>
    </location>
</feature>
<dbReference type="Proteomes" id="UP000807504">
    <property type="component" value="Unassembled WGS sequence"/>
</dbReference>
<reference evidence="7" key="1">
    <citation type="journal article" date="2020" name="bioRxiv">
        <title>Chromosome-level reference genome of the European wasp spider Argiope bruennichi: a resource for studies on range expansion and evolutionary adaptation.</title>
        <authorList>
            <person name="Sheffer M.M."/>
            <person name="Hoppe A."/>
            <person name="Krehenwinkel H."/>
            <person name="Uhl G."/>
            <person name="Kuss A.W."/>
            <person name="Jensen L."/>
            <person name="Jensen C."/>
            <person name="Gillespie R.G."/>
            <person name="Hoff K.J."/>
            <person name="Prost S."/>
        </authorList>
    </citation>
    <scope>NUCLEOTIDE SEQUENCE</scope>
</reference>
<dbReference type="PROSITE" id="PS50850">
    <property type="entry name" value="MFS"/>
    <property type="match status" value="1"/>
</dbReference>
<dbReference type="Pfam" id="PF07690">
    <property type="entry name" value="MFS_1"/>
    <property type="match status" value="1"/>
</dbReference>
<dbReference type="EMBL" id="JABXBU010000015">
    <property type="protein sequence ID" value="KAF8787705.1"/>
    <property type="molecule type" value="Genomic_DNA"/>
</dbReference>
<name>A0A8T0FBN2_ARGBR</name>
<dbReference type="InterPro" id="IPR036259">
    <property type="entry name" value="MFS_trans_sf"/>
</dbReference>
<feature type="transmembrane region" description="Helical" evidence="5">
    <location>
        <begin position="152"/>
        <end position="173"/>
    </location>
</feature>
<dbReference type="PANTHER" id="PTHR11662">
    <property type="entry name" value="SOLUTE CARRIER FAMILY 17"/>
    <property type="match status" value="1"/>
</dbReference>
<feature type="domain" description="Major facilitator superfamily (MFS) profile" evidence="6">
    <location>
        <begin position="1"/>
        <end position="301"/>
    </location>
</feature>
<evidence type="ECO:0000256" key="5">
    <source>
        <dbReference type="SAM" id="Phobius"/>
    </source>
</evidence>
<keyword evidence="8" id="KW-1185">Reference proteome</keyword>